<dbReference type="RefSeq" id="WP_007496256.1">
    <property type="nucleotide sequence ID" value="NZ_AGBF01000047.1"/>
</dbReference>
<keyword evidence="3" id="KW-1185">Reference proteome</keyword>
<protein>
    <submittedName>
        <fullName evidence="2">Uncharacterized protein</fullName>
    </submittedName>
</protein>
<dbReference type="Proteomes" id="UP000004217">
    <property type="component" value="Unassembled WGS sequence"/>
</dbReference>
<sequence length="90" mass="9735">MITKPVPALLCTPTGHGPTNRPTPELAQALELREATASNARSTVTFQTAVSDAKDLARQFGRSVTEDDFMNLDRFEVIMRLATTGGVSSR</sequence>
<feature type="region of interest" description="Disordered" evidence="1">
    <location>
        <begin position="1"/>
        <end position="22"/>
    </location>
</feature>
<reference evidence="2 3" key="1">
    <citation type="submission" date="2011-08" db="EMBL/GenBank/DDBJ databases">
        <authorList>
            <person name="Lin Y."/>
            <person name="Hao X."/>
            <person name="Johnstone L."/>
            <person name="Miller S.J."/>
            <person name="Wei G."/>
            <person name="Rensing C."/>
        </authorList>
    </citation>
    <scope>NUCLEOTIDE SEQUENCE [LARGE SCALE GENOMIC DNA]</scope>
    <source>
        <strain evidence="2 3">K42</strain>
    </source>
</reference>
<organism evidence="2 3">
    <name type="scientific">Streptomyces zinciresistens K42</name>
    <dbReference type="NCBI Taxonomy" id="700597"/>
    <lineage>
        <taxon>Bacteria</taxon>
        <taxon>Bacillati</taxon>
        <taxon>Actinomycetota</taxon>
        <taxon>Actinomycetes</taxon>
        <taxon>Kitasatosporales</taxon>
        <taxon>Streptomycetaceae</taxon>
        <taxon>Streptomyces</taxon>
    </lineage>
</organism>
<evidence type="ECO:0000256" key="1">
    <source>
        <dbReference type="SAM" id="MobiDB-lite"/>
    </source>
</evidence>
<dbReference type="OrthoDB" id="3258326at2"/>
<evidence type="ECO:0000313" key="3">
    <source>
        <dbReference type="Proteomes" id="UP000004217"/>
    </source>
</evidence>
<dbReference type="EMBL" id="AGBF01000047">
    <property type="protein sequence ID" value="EGX58714.1"/>
    <property type="molecule type" value="Genomic_DNA"/>
</dbReference>
<accession>G2GCQ3</accession>
<gene>
    <name evidence="2" type="ORF">SZN_16390</name>
</gene>
<proteinExistence type="predicted"/>
<evidence type="ECO:0000313" key="2">
    <source>
        <dbReference type="EMBL" id="EGX58714.1"/>
    </source>
</evidence>
<name>G2GCQ3_9ACTN</name>
<comment type="caution">
    <text evidence="2">The sequence shown here is derived from an EMBL/GenBank/DDBJ whole genome shotgun (WGS) entry which is preliminary data.</text>
</comment>
<dbReference type="AlphaFoldDB" id="G2GCQ3"/>